<dbReference type="Proteomes" id="UP001143856">
    <property type="component" value="Unassembled WGS sequence"/>
</dbReference>
<proteinExistence type="predicted"/>
<sequence>MVPAMLDRAWATVQKFGDDTPKRALREVWNENVLVITTGMYTVEAFSMLLKATKVERVMFGTDYPYDDIHCGSEFVRALAGSGLLTQEELEGFTWRNVERLLGIAI</sequence>
<evidence type="ECO:0000313" key="2">
    <source>
        <dbReference type="Proteomes" id="UP001143856"/>
    </source>
</evidence>
<comment type="caution">
    <text evidence="1">The sequence shown here is derived from an EMBL/GenBank/DDBJ whole genome shotgun (WGS) entry which is preliminary data.</text>
</comment>
<reference evidence="1" key="1">
    <citation type="submission" date="2022-10" db="EMBL/GenBank/DDBJ databases">
        <title>Genome Sequence of Xylaria curta.</title>
        <authorList>
            <person name="Buettner E."/>
        </authorList>
    </citation>
    <scope>NUCLEOTIDE SEQUENCE</scope>
    <source>
        <strain evidence="1">Babe10</strain>
    </source>
</reference>
<gene>
    <name evidence="1" type="ORF">NUW58_g80</name>
</gene>
<keyword evidence="2" id="KW-1185">Reference proteome</keyword>
<organism evidence="1 2">
    <name type="scientific">Xylaria curta</name>
    <dbReference type="NCBI Taxonomy" id="42375"/>
    <lineage>
        <taxon>Eukaryota</taxon>
        <taxon>Fungi</taxon>
        <taxon>Dikarya</taxon>
        <taxon>Ascomycota</taxon>
        <taxon>Pezizomycotina</taxon>
        <taxon>Sordariomycetes</taxon>
        <taxon>Xylariomycetidae</taxon>
        <taxon>Xylariales</taxon>
        <taxon>Xylariaceae</taxon>
        <taxon>Xylaria</taxon>
    </lineage>
</organism>
<protein>
    <submittedName>
        <fullName evidence="1">Uncharacterized protein</fullName>
    </submittedName>
</protein>
<evidence type="ECO:0000313" key="1">
    <source>
        <dbReference type="EMBL" id="KAJ2999192.1"/>
    </source>
</evidence>
<dbReference type="EMBL" id="JAPDGR010000005">
    <property type="protein sequence ID" value="KAJ2999192.1"/>
    <property type="molecule type" value="Genomic_DNA"/>
</dbReference>
<accession>A0ACC1PS77</accession>
<name>A0ACC1PS77_9PEZI</name>